<proteinExistence type="predicted"/>
<dbReference type="AlphaFoldDB" id="A0A8J4VP80"/>
<dbReference type="EMBL" id="JRKL02000889">
    <property type="protein sequence ID" value="KAF3967498.1"/>
    <property type="molecule type" value="Genomic_DNA"/>
</dbReference>
<evidence type="ECO:0000313" key="1">
    <source>
        <dbReference type="EMBL" id="KAF3967498.1"/>
    </source>
</evidence>
<organism evidence="1 2">
    <name type="scientific">Castanea mollissima</name>
    <name type="common">Chinese chestnut</name>
    <dbReference type="NCBI Taxonomy" id="60419"/>
    <lineage>
        <taxon>Eukaryota</taxon>
        <taxon>Viridiplantae</taxon>
        <taxon>Streptophyta</taxon>
        <taxon>Embryophyta</taxon>
        <taxon>Tracheophyta</taxon>
        <taxon>Spermatophyta</taxon>
        <taxon>Magnoliopsida</taxon>
        <taxon>eudicotyledons</taxon>
        <taxon>Gunneridae</taxon>
        <taxon>Pentapetalae</taxon>
        <taxon>rosids</taxon>
        <taxon>fabids</taxon>
        <taxon>Fagales</taxon>
        <taxon>Fagaceae</taxon>
        <taxon>Castanea</taxon>
    </lineage>
</organism>
<dbReference type="OrthoDB" id="10429153at2759"/>
<accession>A0A8J4VP80</accession>
<evidence type="ECO:0000313" key="2">
    <source>
        <dbReference type="Proteomes" id="UP000737018"/>
    </source>
</evidence>
<dbReference type="Proteomes" id="UP000737018">
    <property type="component" value="Unassembled WGS sequence"/>
</dbReference>
<name>A0A8J4VP80_9ROSI</name>
<sequence>MEDRVLTLNSLLLKLFSRNCILKLLLTKCAVKLLETYHCIYLGSCFCREGGTLEMGNIPLYSFDSSQ</sequence>
<protein>
    <submittedName>
        <fullName evidence="1">Uncharacterized protein</fullName>
    </submittedName>
</protein>
<gene>
    <name evidence="1" type="ORF">CMV_008512</name>
</gene>
<keyword evidence="2" id="KW-1185">Reference proteome</keyword>
<comment type="caution">
    <text evidence="1">The sequence shown here is derived from an EMBL/GenBank/DDBJ whole genome shotgun (WGS) entry which is preliminary data.</text>
</comment>
<reference evidence="1" key="1">
    <citation type="submission" date="2020-03" db="EMBL/GenBank/DDBJ databases">
        <title>Castanea mollissima Vanexum genome sequencing.</title>
        <authorList>
            <person name="Staton M."/>
        </authorList>
    </citation>
    <scope>NUCLEOTIDE SEQUENCE</scope>
    <source>
        <tissue evidence="1">Leaf</tissue>
    </source>
</reference>